<keyword evidence="1" id="KW-1185">Reference proteome</keyword>
<sequence length="88" mass="10326">MRHEIKLNVICISNQNDGLMQILMVKNTKKLVRKYGSEKITDFNFIEQIPISTRIVPTILRITFNQTLLLDSIRYRDREYALQANGTQ</sequence>
<name>A0A0M3I3B5_ASCLU</name>
<proteinExistence type="predicted"/>
<dbReference type="AlphaFoldDB" id="A0A0M3I3B5"/>
<accession>A0A0M3I3B5</accession>
<dbReference type="Proteomes" id="UP000036681">
    <property type="component" value="Unplaced"/>
</dbReference>
<organism evidence="1 2">
    <name type="scientific">Ascaris lumbricoides</name>
    <name type="common">Giant roundworm</name>
    <dbReference type="NCBI Taxonomy" id="6252"/>
    <lineage>
        <taxon>Eukaryota</taxon>
        <taxon>Metazoa</taxon>
        <taxon>Ecdysozoa</taxon>
        <taxon>Nematoda</taxon>
        <taxon>Chromadorea</taxon>
        <taxon>Rhabditida</taxon>
        <taxon>Spirurina</taxon>
        <taxon>Ascaridomorpha</taxon>
        <taxon>Ascaridoidea</taxon>
        <taxon>Ascarididae</taxon>
        <taxon>Ascaris</taxon>
    </lineage>
</organism>
<dbReference type="WBParaSite" id="ALUE_0001111301-mRNA-1">
    <property type="protein sequence ID" value="ALUE_0001111301-mRNA-1"/>
    <property type="gene ID" value="ALUE_0001111301"/>
</dbReference>
<reference evidence="2" key="1">
    <citation type="submission" date="2017-02" db="UniProtKB">
        <authorList>
            <consortium name="WormBaseParasite"/>
        </authorList>
    </citation>
    <scope>IDENTIFICATION</scope>
</reference>
<evidence type="ECO:0000313" key="2">
    <source>
        <dbReference type="WBParaSite" id="ALUE_0001111301-mRNA-1"/>
    </source>
</evidence>
<protein>
    <submittedName>
        <fullName evidence="2">Uncharacterized protein</fullName>
    </submittedName>
</protein>
<evidence type="ECO:0000313" key="1">
    <source>
        <dbReference type="Proteomes" id="UP000036681"/>
    </source>
</evidence>